<evidence type="ECO:0000313" key="8">
    <source>
        <dbReference type="EMBL" id="GAA1818851.1"/>
    </source>
</evidence>
<evidence type="ECO:0000256" key="4">
    <source>
        <dbReference type="ARBA" id="ARBA00022833"/>
    </source>
</evidence>
<dbReference type="EMBL" id="BAAALT010000157">
    <property type="protein sequence ID" value="GAA1818851.1"/>
    <property type="molecule type" value="Genomic_DNA"/>
</dbReference>
<evidence type="ECO:0000259" key="6">
    <source>
        <dbReference type="Pfam" id="PF00107"/>
    </source>
</evidence>
<dbReference type="Gene3D" id="3.90.180.10">
    <property type="entry name" value="Medium-chain alcohol dehydrogenases, catalytic domain"/>
    <property type="match status" value="1"/>
</dbReference>
<evidence type="ECO:0000256" key="3">
    <source>
        <dbReference type="ARBA" id="ARBA00022723"/>
    </source>
</evidence>
<evidence type="ECO:0000256" key="2">
    <source>
        <dbReference type="ARBA" id="ARBA00008072"/>
    </source>
</evidence>
<sequence>MARLHGPGDIRVGDEAVPSAGAGESLVRVAAVGLCGSDLHWYDEGGIGDAQLTRPLVIGHEFAGVVVGGPFDGQLVAVDPAVPCGGCASCRRGYYNLCPAVDFAGHGTSDGALREYLAWPTAHLHPLPPGLSAADGAMLEPLGVAVHAVDLGHVHLGATVAVVGCGPIGLMLVQLARRAGATRVYAVDPLPHRQAAAEAFGARPLPSDAELGPIGLADVVFEVGGTDDALHTCLLAARPGARVVLVGIPSTDRTSFTAAMARRKGLSLVLVRRMNEVYPRAIALVAAGDVDVRSVVTDRFPLSRASEALAAAARRGGLKVIVEPDAT</sequence>
<organism evidence="8 9">
    <name type="scientific">Luedemannella flava</name>
    <dbReference type="NCBI Taxonomy" id="349316"/>
    <lineage>
        <taxon>Bacteria</taxon>
        <taxon>Bacillati</taxon>
        <taxon>Actinomycetota</taxon>
        <taxon>Actinomycetes</taxon>
        <taxon>Micromonosporales</taxon>
        <taxon>Micromonosporaceae</taxon>
        <taxon>Luedemannella</taxon>
    </lineage>
</organism>
<evidence type="ECO:0000259" key="7">
    <source>
        <dbReference type="Pfam" id="PF08240"/>
    </source>
</evidence>
<dbReference type="Pfam" id="PF00107">
    <property type="entry name" value="ADH_zinc_N"/>
    <property type="match status" value="1"/>
</dbReference>
<feature type="domain" description="Alcohol dehydrogenase-like N-terminal" evidence="7">
    <location>
        <begin position="21"/>
        <end position="128"/>
    </location>
</feature>
<keyword evidence="5" id="KW-0560">Oxidoreductase</keyword>
<dbReference type="Gene3D" id="3.40.50.720">
    <property type="entry name" value="NAD(P)-binding Rossmann-like Domain"/>
    <property type="match status" value="1"/>
</dbReference>
<gene>
    <name evidence="8" type="ORF">GCM10009682_44500</name>
</gene>
<dbReference type="InterPro" id="IPR036291">
    <property type="entry name" value="NAD(P)-bd_dom_sf"/>
</dbReference>
<evidence type="ECO:0000313" key="9">
    <source>
        <dbReference type="Proteomes" id="UP001500218"/>
    </source>
</evidence>
<comment type="cofactor">
    <cofactor evidence="1">
        <name>Zn(2+)</name>
        <dbReference type="ChEBI" id="CHEBI:29105"/>
    </cofactor>
</comment>
<dbReference type="PANTHER" id="PTHR43161:SF9">
    <property type="entry name" value="SORBITOL DEHYDROGENASE"/>
    <property type="match status" value="1"/>
</dbReference>
<dbReference type="InterPro" id="IPR011032">
    <property type="entry name" value="GroES-like_sf"/>
</dbReference>
<feature type="domain" description="Alcohol dehydrogenase-like C-terminal" evidence="6">
    <location>
        <begin position="167"/>
        <end position="286"/>
    </location>
</feature>
<keyword evidence="3" id="KW-0479">Metal-binding</keyword>
<keyword evidence="9" id="KW-1185">Reference proteome</keyword>
<comment type="similarity">
    <text evidence="2">Belongs to the zinc-containing alcohol dehydrogenase family.</text>
</comment>
<dbReference type="SUPFAM" id="SSF50129">
    <property type="entry name" value="GroES-like"/>
    <property type="match status" value="1"/>
</dbReference>
<dbReference type="PANTHER" id="PTHR43161">
    <property type="entry name" value="SORBITOL DEHYDROGENASE"/>
    <property type="match status" value="1"/>
</dbReference>
<dbReference type="Pfam" id="PF08240">
    <property type="entry name" value="ADH_N"/>
    <property type="match status" value="1"/>
</dbReference>
<dbReference type="InterPro" id="IPR013149">
    <property type="entry name" value="ADH-like_C"/>
</dbReference>
<dbReference type="Proteomes" id="UP001500218">
    <property type="component" value="Unassembled WGS sequence"/>
</dbReference>
<evidence type="ECO:0000256" key="5">
    <source>
        <dbReference type="ARBA" id="ARBA00023002"/>
    </source>
</evidence>
<proteinExistence type="inferred from homology"/>
<accession>A0ABP4YMG8</accession>
<dbReference type="SUPFAM" id="SSF51735">
    <property type="entry name" value="NAD(P)-binding Rossmann-fold domains"/>
    <property type="match status" value="1"/>
</dbReference>
<comment type="caution">
    <text evidence="8">The sequence shown here is derived from an EMBL/GenBank/DDBJ whole genome shotgun (WGS) entry which is preliminary data.</text>
</comment>
<protein>
    <submittedName>
        <fullName evidence="8">NAD(P)-dependent alcohol dehydrogenase</fullName>
    </submittedName>
</protein>
<dbReference type="InterPro" id="IPR013154">
    <property type="entry name" value="ADH-like_N"/>
</dbReference>
<name>A0ABP4YMG8_9ACTN</name>
<keyword evidence="4" id="KW-0862">Zinc</keyword>
<evidence type="ECO:0000256" key="1">
    <source>
        <dbReference type="ARBA" id="ARBA00001947"/>
    </source>
</evidence>
<reference evidence="9" key="1">
    <citation type="journal article" date="2019" name="Int. J. Syst. Evol. Microbiol.">
        <title>The Global Catalogue of Microorganisms (GCM) 10K type strain sequencing project: providing services to taxonomists for standard genome sequencing and annotation.</title>
        <authorList>
            <consortium name="The Broad Institute Genomics Platform"/>
            <consortium name="The Broad Institute Genome Sequencing Center for Infectious Disease"/>
            <person name="Wu L."/>
            <person name="Ma J."/>
        </authorList>
    </citation>
    <scope>NUCLEOTIDE SEQUENCE [LARGE SCALE GENOMIC DNA]</scope>
    <source>
        <strain evidence="9">JCM 13250</strain>
    </source>
</reference>